<organism evidence="1 2">
    <name type="scientific">Pisolithus tinctorius Marx 270</name>
    <dbReference type="NCBI Taxonomy" id="870435"/>
    <lineage>
        <taxon>Eukaryota</taxon>
        <taxon>Fungi</taxon>
        <taxon>Dikarya</taxon>
        <taxon>Basidiomycota</taxon>
        <taxon>Agaricomycotina</taxon>
        <taxon>Agaricomycetes</taxon>
        <taxon>Agaricomycetidae</taxon>
        <taxon>Boletales</taxon>
        <taxon>Sclerodermatineae</taxon>
        <taxon>Pisolithaceae</taxon>
        <taxon>Pisolithus</taxon>
    </lineage>
</organism>
<keyword evidence="2" id="KW-1185">Reference proteome</keyword>
<evidence type="ECO:0000313" key="2">
    <source>
        <dbReference type="Proteomes" id="UP000054217"/>
    </source>
</evidence>
<protein>
    <submittedName>
        <fullName evidence="1">Uncharacterized protein</fullName>
    </submittedName>
</protein>
<proteinExistence type="predicted"/>
<dbReference type="HOGENOM" id="CLU_1289401_0_0_1"/>
<reference evidence="2" key="2">
    <citation type="submission" date="2015-01" db="EMBL/GenBank/DDBJ databases">
        <title>Evolutionary Origins and Diversification of the Mycorrhizal Mutualists.</title>
        <authorList>
            <consortium name="DOE Joint Genome Institute"/>
            <consortium name="Mycorrhizal Genomics Consortium"/>
            <person name="Kohler A."/>
            <person name="Kuo A."/>
            <person name="Nagy L.G."/>
            <person name="Floudas D."/>
            <person name="Copeland A."/>
            <person name="Barry K.W."/>
            <person name="Cichocki N."/>
            <person name="Veneault-Fourrey C."/>
            <person name="LaButti K."/>
            <person name="Lindquist E.A."/>
            <person name="Lipzen A."/>
            <person name="Lundell T."/>
            <person name="Morin E."/>
            <person name="Murat C."/>
            <person name="Riley R."/>
            <person name="Ohm R."/>
            <person name="Sun H."/>
            <person name="Tunlid A."/>
            <person name="Henrissat B."/>
            <person name="Grigoriev I.V."/>
            <person name="Hibbett D.S."/>
            <person name="Martin F."/>
        </authorList>
    </citation>
    <scope>NUCLEOTIDE SEQUENCE [LARGE SCALE GENOMIC DNA]</scope>
    <source>
        <strain evidence="2">Marx 270</strain>
    </source>
</reference>
<dbReference type="Proteomes" id="UP000054217">
    <property type="component" value="Unassembled WGS sequence"/>
</dbReference>
<dbReference type="InParanoid" id="A0A0C3NCV9"/>
<gene>
    <name evidence="1" type="ORF">M404DRAFT_30911</name>
</gene>
<dbReference type="EMBL" id="KN832010">
    <property type="protein sequence ID" value="KIN98944.1"/>
    <property type="molecule type" value="Genomic_DNA"/>
</dbReference>
<reference evidence="1 2" key="1">
    <citation type="submission" date="2014-04" db="EMBL/GenBank/DDBJ databases">
        <authorList>
            <consortium name="DOE Joint Genome Institute"/>
            <person name="Kuo A."/>
            <person name="Kohler A."/>
            <person name="Costa M.D."/>
            <person name="Nagy L.G."/>
            <person name="Floudas D."/>
            <person name="Copeland A."/>
            <person name="Barry K.W."/>
            <person name="Cichocki N."/>
            <person name="Veneault-Fourrey C."/>
            <person name="LaButti K."/>
            <person name="Lindquist E.A."/>
            <person name="Lipzen A."/>
            <person name="Lundell T."/>
            <person name="Morin E."/>
            <person name="Murat C."/>
            <person name="Sun H."/>
            <person name="Tunlid A."/>
            <person name="Henrissat B."/>
            <person name="Grigoriev I.V."/>
            <person name="Hibbett D.S."/>
            <person name="Martin F."/>
            <person name="Nordberg H.P."/>
            <person name="Cantor M.N."/>
            <person name="Hua S.X."/>
        </authorList>
    </citation>
    <scope>NUCLEOTIDE SEQUENCE [LARGE SCALE GENOMIC DNA]</scope>
    <source>
        <strain evidence="1 2">Marx 270</strain>
    </source>
</reference>
<dbReference type="OrthoDB" id="3098at2759"/>
<evidence type="ECO:0000313" key="1">
    <source>
        <dbReference type="EMBL" id="KIN98944.1"/>
    </source>
</evidence>
<accession>A0A0C3NCV9</accession>
<dbReference type="AlphaFoldDB" id="A0A0C3NCV9"/>
<sequence length="214" mass="23865">MFGQAMAVIIWLFTSDYHPHLDYLLRVFASSSSTSSSALVLSYNSRIYLSNFALPHASLSHSYTLSVSEGRSPCPPILHAHVLTRITSWDHVPCHIGILGFGRCAQSYARRLAAFPPHPIDRIHSRLTHDLPLLLFVPLFSSRFHLATKVVFLGIGHVNLTQKLLNTLPPEFAAFSEPGDRETDSEYLHCQQPLSIQEPVDRTTMSLAGCITDE</sequence>
<name>A0A0C3NCV9_PISTI</name>